<evidence type="ECO:0008006" key="3">
    <source>
        <dbReference type="Google" id="ProtNLM"/>
    </source>
</evidence>
<dbReference type="Pfam" id="PF10747">
    <property type="entry name" value="SirA"/>
    <property type="match status" value="1"/>
</dbReference>
<gene>
    <name evidence="1" type="ORF">AF332_20175</name>
</gene>
<evidence type="ECO:0000313" key="2">
    <source>
        <dbReference type="Proteomes" id="UP000037109"/>
    </source>
</evidence>
<dbReference type="RefSeq" id="WP_053436268.1">
    <property type="nucleotide sequence ID" value="NZ_LGUF01000007.1"/>
</dbReference>
<accession>A0A0M0GHC6</accession>
<dbReference type="OrthoDB" id="2736584at2"/>
<dbReference type="AlphaFoldDB" id="A0A0M0GHC6"/>
<dbReference type="InterPro" id="IPR019683">
    <property type="entry name" value="SirA"/>
</dbReference>
<name>A0A0M0GHC6_SPOGL</name>
<dbReference type="Proteomes" id="UP000037109">
    <property type="component" value="Unassembled WGS sequence"/>
</dbReference>
<dbReference type="EMBL" id="LGUF01000007">
    <property type="protein sequence ID" value="KON88887.1"/>
    <property type="molecule type" value="Genomic_DNA"/>
</dbReference>
<sequence>MRAYQLYLIEDEFASHYFGRERMFFQLFEEYERSSGEMKSILSKQIDFVTKPIPGLKVHQYIHQQLQRKKDFIIEKSAYYIEMSKRSRAKLEVFDRSLILEAAGSYEAETVFFEVLRKSESSFLAVDLKHKRYGWLKPIKERKFV</sequence>
<organism evidence="1 2">
    <name type="scientific">Sporosarcina globispora</name>
    <name type="common">Bacillus globisporus</name>
    <dbReference type="NCBI Taxonomy" id="1459"/>
    <lineage>
        <taxon>Bacteria</taxon>
        <taxon>Bacillati</taxon>
        <taxon>Bacillota</taxon>
        <taxon>Bacilli</taxon>
        <taxon>Bacillales</taxon>
        <taxon>Caryophanaceae</taxon>
        <taxon>Sporosarcina</taxon>
    </lineage>
</organism>
<dbReference type="InterPro" id="IPR038449">
    <property type="entry name" value="SirA_sf"/>
</dbReference>
<evidence type="ECO:0000313" key="1">
    <source>
        <dbReference type="EMBL" id="KON88887.1"/>
    </source>
</evidence>
<dbReference type="PATRIC" id="fig|1459.3.peg.4449"/>
<dbReference type="Gene3D" id="3.30.310.250">
    <property type="entry name" value="Sporulation inhibitor of replication protein SirA"/>
    <property type="match status" value="1"/>
</dbReference>
<keyword evidence="2" id="KW-1185">Reference proteome</keyword>
<proteinExistence type="predicted"/>
<protein>
    <recommendedName>
        <fullName evidence="3">Sporulation inhibitor of replication protein SirA</fullName>
    </recommendedName>
</protein>
<comment type="caution">
    <text evidence="1">The sequence shown here is derived from an EMBL/GenBank/DDBJ whole genome shotgun (WGS) entry which is preliminary data.</text>
</comment>
<dbReference type="STRING" id="1459.AF332_20175"/>
<reference evidence="2" key="1">
    <citation type="submission" date="2015-07" db="EMBL/GenBank/DDBJ databases">
        <title>Fjat-10036 dsm4.</title>
        <authorList>
            <person name="Liu B."/>
            <person name="Wang J."/>
            <person name="Zhu Y."/>
            <person name="Liu G."/>
            <person name="Chen Q."/>
            <person name="Chen Z."/>
            <person name="Lan J."/>
            <person name="Che J."/>
            <person name="Ge C."/>
            <person name="Shi H."/>
            <person name="Pan Z."/>
            <person name="Liu X."/>
        </authorList>
    </citation>
    <scope>NUCLEOTIDE SEQUENCE [LARGE SCALE GENOMIC DNA]</scope>
    <source>
        <strain evidence="2">DSM 4</strain>
    </source>
</reference>